<dbReference type="Proteomes" id="UP000095087">
    <property type="component" value="Unassembled WGS sequence"/>
</dbReference>
<dbReference type="PRINTS" id="PR00702">
    <property type="entry name" value="ACRIFLAVINRP"/>
</dbReference>
<reference evidence="3 4" key="1">
    <citation type="submission" date="2016-07" db="EMBL/GenBank/DDBJ databases">
        <title>Draft genome sequence of Methyloligella halotolerans C2T (VKM B-2706T=CCUG 61687T=DSM 25045T), a halotolerant polyhydroxybutyrate accumulating methylotroph.</title>
        <authorList>
            <person name="Vasilenko O.V."/>
            <person name="Doronina N.V."/>
            <person name="Poroshina M.N."/>
            <person name="Tarlachkov S.V."/>
            <person name="Trotsenko Y.A."/>
        </authorList>
    </citation>
    <scope>NUCLEOTIDE SEQUENCE [LARGE SCALE GENOMIC DNA]</scope>
    <source>
        <strain evidence="3 4">VKM B-2706</strain>
    </source>
</reference>
<accession>A0A1E2RW28</accession>
<dbReference type="GO" id="GO:0005886">
    <property type="term" value="C:plasma membrane"/>
    <property type="evidence" value="ECO:0007669"/>
    <property type="project" value="TreeGrafter"/>
</dbReference>
<feature type="transmembrane region" description="Helical" evidence="1">
    <location>
        <begin position="942"/>
        <end position="962"/>
    </location>
</feature>
<feature type="transmembrane region" description="Helical" evidence="1">
    <location>
        <begin position="1018"/>
        <end position="1038"/>
    </location>
</feature>
<dbReference type="Gene3D" id="3.30.70.1440">
    <property type="entry name" value="Multidrug efflux transporter AcrB pore domain"/>
    <property type="match status" value="1"/>
</dbReference>
<feature type="transmembrane region" description="Helical" evidence="1">
    <location>
        <begin position="371"/>
        <end position="391"/>
    </location>
</feature>
<feature type="transmembrane region" description="Helical" evidence="1">
    <location>
        <begin position="991"/>
        <end position="1012"/>
    </location>
</feature>
<dbReference type="Gene3D" id="1.20.1640.10">
    <property type="entry name" value="Multidrug efflux transporter AcrB transmembrane domain"/>
    <property type="match status" value="2"/>
</dbReference>
<dbReference type="Gene3D" id="3.30.70.1430">
    <property type="entry name" value="Multidrug efflux transporter AcrB pore domain"/>
    <property type="match status" value="2"/>
</dbReference>
<feature type="transmembrane region" description="Helical" evidence="1">
    <location>
        <begin position="397"/>
        <end position="421"/>
    </location>
</feature>
<keyword evidence="4" id="KW-1185">Reference proteome</keyword>
<dbReference type="AlphaFoldDB" id="A0A1E2RW28"/>
<name>A0A1E2RW28_9HYPH</name>
<keyword evidence="1" id="KW-1133">Transmembrane helix</keyword>
<dbReference type="Gene3D" id="3.30.70.1320">
    <property type="entry name" value="Multidrug efflux transporter AcrB pore domain like"/>
    <property type="match status" value="1"/>
</dbReference>
<keyword evidence="1" id="KW-0472">Membrane</keyword>
<comment type="caution">
    <text evidence="3">The sequence shown here is derived from an EMBL/GenBank/DDBJ whole genome shotgun (WGS) entry which is preliminary data.</text>
</comment>
<gene>
    <name evidence="3" type="ORF">A7A08_02556</name>
</gene>
<feature type="transmembrane region" description="Helical" evidence="1">
    <location>
        <begin position="900"/>
        <end position="922"/>
    </location>
</feature>
<feature type="transmembrane region" description="Helical" evidence="1">
    <location>
        <begin position="874"/>
        <end position="893"/>
    </location>
</feature>
<keyword evidence="1" id="KW-0812">Transmembrane</keyword>
<evidence type="ECO:0000259" key="2">
    <source>
        <dbReference type="PROSITE" id="PS50156"/>
    </source>
</evidence>
<dbReference type="InterPro" id="IPR000731">
    <property type="entry name" value="SSD"/>
</dbReference>
<dbReference type="PANTHER" id="PTHR32063:SF0">
    <property type="entry name" value="SWARMING MOTILITY PROTEIN SWRC"/>
    <property type="match status" value="1"/>
</dbReference>
<dbReference type="PATRIC" id="fig|1177755.3.peg.2578"/>
<evidence type="ECO:0000256" key="1">
    <source>
        <dbReference type="SAM" id="Phobius"/>
    </source>
</evidence>
<dbReference type="InterPro" id="IPR027463">
    <property type="entry name" value="AcrB_DN_DC_subdom"/>
</dbReference>
<evidence type="ECO:0000313" key="3">
    <source>
        <dbReference type="EMBL" id="ODA66434.1"/>
    </source>
</evidence>
<feature type="transmembrane region" description="Helical" evidence="1">
    <location>
        <begin position="474"/>
        <end position="500"/>
    </location>
</feature>
<dbReference type="Pfam" id="PF00873">
    <property type="entry name" value="ACR_tran"/>
    <property type="match status" value="1"/>
</dbReference>
<evidence type="ECO:0000313" key="4">
    <source>
        <dbReference type="Proteomes" id="UP000095087"/>
    </source>
</evidence>
<sequence>MKDDGPAGFFASVARHGTLVAVVTLIVCVLGVVGAFKIPIQMIPDLEVRTITVQTRWPGATPQDIEKEILIEQEEYLRSIPSLERLISRSSSGSAEIELEFPFNIDLNETMIRINNALSQVPSYPENVDQPRIFASSFSANSFMYFRVSPLPGNPRELDMDMMRDFVDDNVRPRLESVRDVSRVSVGGGAEKQIQILFDSAALAERGLTMTQVREAVRNRNRDTSGGEIESGKRRYLLRTIGRFDDPESLEELIIARRGGTITRLRDVADVKLDHFEIYQQGYVNERPIIFLSVRREAGSNVIAIKDAVMAEVGPINREILEPAGMILEKTADDVTYVEASIANVWTNLAIGAVLATLVMYLFLRSAKATVVGVVGIPICTIAAFLGLLVAGRTINVISLAGVAFAIGMTLDNSIVVLESIDLARRRGLGRLQAAVTGVRQVWPAVLASTLTTVLVFIPIVFIQEEAGQLYSDIAVAVSASILASMLVAILVVPTAAAYLDLKPKGAELSAEVAMSNGWIVRSVGWLTATAWRRFICIAGVAGASAAVIVLLTPPAEYLPEGEEPKMFARMNAPPGYNLETMSEIGMELQDWLMPFVDADPADFQEGVAPVPALKYIFLMIEAEGLRIIAETVDPGDIGALMDIMTAKYETYAGMRAFVSRGSIITSNDGGTRSVSLDISGRRLQEVYATASAAYARANEIFDGPRIQADPPTLTLSQPLIEVRPKWERAAELGMTADDLGFTVAAFTDGAYVGEFFRDDEKIDIYFYSRNGAATNLDNVGMLPVYTPQGTAVPLSAVADIRETVDTNTIRRIDGRRTVTLNIIPPENVALETGVARVSSELVDYLKSSGQVPQGVTMTISGASDELNATREALLGNYVVAIAIIYLLLVAIFTHWGYPLLIMTTIPLGVAGGIVGLALMNWVGGLLPMLGMEPLIQPFDMISMLGFLILMGTVVNNPILIVDRALYNVREEGFGAKEAVMEAVSSRLRPIAMSTVTTICGLAPLVFIPGAGTELYRGVGAIVLFGIMGTAVVTLTFLPALTLGVMRLVGYQLDDAEMEPESNEISEVKKKAA</sequence>
<dbReference type="PROSITE" id="PS50156">
    <property type="entry name" value="SSD"/>
    <property type="match status" value="1"/>
</dbReference>
<feature type="transmembrane region" description="Helical" evidence="1">
    <location>
        <begin position="442"/>
        <end position="462"/>
    </location>
</feature>
<dbReference type="OrthoDB" id="9798415at2"/>
<feature type="domain" description="SSD" evidence="2">
    <location>
        <begin position="876"/>
        <end position="1043"/>
    </location>
</feature>
<dbReference type="GO" id="GO:0042910">
    <property type="term" value="F:xenobiotic transmembrane transporter activity"/>
    <property type="evidence" value="ECO:0007669"/>
    <property type="project" value="TreeGrafter"/>
</dbReference>
<dbReference type="Gene3D" id="3.30.2090.10">
    <property type="entry name" value="Multidrug efflux transporter AcrB TolC docking domain, DN and DC subdomains"/>
    <property type="match status" value="2"/>
</dbReference>
<dbReference type="STRING" id="1177755.A7A08_02556"/>
<proteinExistence type="predicted"/>
<organism evidence="3 4">
    <name type="scientific">Methyloligella halotolerans</name>
    <dbReference type="NCBI Taxonomy" id="1177755"/>
    <lineage>
        <taxon>Bacteria</taxon>
        <taxon>Pseudomonadati</taxon>
        <taxon>Pseudomonadota</taxon>
        <taxon>Alphaproteobacteria</taxon>
        <taxon>Hyphomicrobiales</taxon>
        <taxon>Hyphomicrobiaceae</taxon>
        <taxon>Methyloligella</taxon>
    </lineage>
</organism>
<feature type="transmembrane region" description="Helical" evidence="1">
    <location>
        <begin position="535"/>
        <end position="553"/>
    </location>
</feature>
<dbReference type="SUPFAM" id="SSF82866">
    <property type="entry name" value="Multidrug efflux transporter AcrB transmembrane domain"/>
    <property type="match status" value="2"/>
</dbReference>
<feature type="transmembrane region" description="Helical" evidence="1">
    <location>
        <begin position="345"/>
        <end position="364"/>
    </location>
</feature>
<protein>
    <submittedName>
        <fullName evidence="3">Cobalt-zinc-cadmium resistance protein CzcA</fullName>
    </submittedName>
</protein>
<dbReference type="RefSeq" id="WP_069095747.1">
    <property type="nucleotide sequence ID" value="NZ_MASI01000007.1"/>
</dbReference>
<dbReference type="PANTHER" id="PTHR32063">
    <property type="match status" value="1"/>
</dbReference>
<dbReference type="SUPFAM" id="SSF82693">
    <property type="entry name" value="Multidrug efflux transporter AcrB pore domain, PN1, PN2, PC1 and PC2 subdomains"/>
    <property type="match status" value="2"/>
</dbReference>
<dbReference type="InterPro" id="IPR001036">
    <property type="entry name" value="Acrflvin-R"/>
</dbReference>
<dbReference type="SUPFAM" id="SSF82714">
    <property type="entry name" value="Multidrug efflux transporter AcrB TolC docking domain, DN and DC subdomains"/>
    <property type="match status" value="2"/>
</dbReference>
<dbReference type="EMBL" id="MASI01000007">
    <property type="protein sequence ID" value="ODA66434.1"/>
    <property type="molecule type" value="Genomic_DNA"/>
</dbReference>